<reference evidence="7" key="1">
    <citation type="submission" date="2021-04" db="EMBL/GenBank/DDBJ databases">
        <title>The genome sequence of Ideonella sp. 4Y11.</title>
        <authorList>
            <person name="Liu Y."/>
        </authorList>
    </citation>
    <scope>NUCLEOTIDE SEQUENCE</scope>
    <source>
        <strain evidence="7">4Y11</strain>
    </source>
</reference>
<keyword evidence="4 6" id="KW-1133">Transmembrane helix</keyword>
<feature type="transmembrane region" description="Helical" evidence="6">
    <location>
        <begin position="290"/>
        <end position="311"/>
    </location>
</feature>
<feature type="transmembrane region" description="Helical" evidence="6">
    <location>
        <begin position="380"/>
        <end position="399"/>
    </location>
</feature>
<keyword evidence="8" id="KW-1185">Reference proteome</keyword>
<protein>
    <submittedName>
        <fullName evidence="7">MFS transporter</fullName>
    </submittedName>
</protein>
<gene>
    <name evidence="7" type="ORF">KAK06_00370</name>
</gene>
<sequence length="415" mass="43819">MYRLRPDDLLRDPSYRRLWLSVLCGSLGGQITLLALPLSAAVLLNASPTQMGWLTSLELLPFTLFSLPSGVWLDRVRKLPVYVAGELLLALAVGSVPLAWLMGWLSMSWLYGVAFVVGLVNVSAGTAAQIVLTQVVPRERLVEAHAKNALASSGAEVVGPGLAGLLIRAVGAPLALLADALLLSFSAGLLKGLRVTEIRQRDVGRSFSAELLEGLRFVRSQRLLVSLAACVATWQLCYQSALVVQILHATRTLGLDEQQVGLCYVALGVGTVGASLRGDRLSRRIGPGPSLVAGFAITAMGWGAAALAPIGPWGVAAFAWMLMCFGAGAVILFINFISLRQAATPEPLLGRMTSTMRWLILLPAGPGALIGGWLGEQVDLRASLAFAAVGSALLALVAWRLPAIRGARQLPGPAQ</sequence>
<feature type="transmembrane region" description="Helical" evidence="6">
    <location>
        <begin position="79"/>
        <end position="102"/>
    </location>
</feature>
<keyword evidence="3 6" id="KW-0812">Transmembrane</keyword>
<dbReference type="Pfam" id="PF07690">
    <property type="entry name" value="MFS_1"/>
    <property type="match status" value="1"/>
</dbReference>
<comment type="subcellular location">
    <subcellularLocation>
        <location evidence="1">Cell membrane</location>
        <topology evidence="1">Multi-pass membrane protein</topology>
    </subcellularLocation>
</comment>
<dbReference type="GO" id="GO:0005886">
    <property type="term" value="C:plasma membrane"/>
    <property type="evidence" value="ECO:0007669"/>
    <property type="project" value="UniProtKB-SubCell"/>
</dbReference>
<accession>A0A940YI03</accession>
<dbReference type="Gene3D" id="1.20.1250.20">
    <property type="entry name" value="MFS general substrate transporter like domains"/>
    <property type="match status" value="1"/>
</dbReference>
<dbReference type="EMBL" id="JAGQDE010000001">
    <property type="protein sequence ID" value="MBQ0957397.1"/>
    <property type="molecule type" value="Genomic_DNA"/>
</dbReference>
<comment type="caution">
    <text evidence="7">The sequence shown here is derived from an EMBL/GenBank/DDBJ whole genome shotgun (WGS) entry which is preliminary data.</text>
</comment>
<dbReference type="Proteomes" id="UP000678374">
    <property type="component" value="Unassembled WGS sequence"/>
</dbReference>
<feature type="transmembrane region" description="Helical" evidence="6">
    <location>
        <begin position="51"/>
        <end position="73"/>
    </location>
</feature>
<dbReference type="PANTHER" id="PTHR23513:SF6">
    <property type="entry name" value="MAJOR FACILITATOR SUPERFAMILY ASSOCIATED DOMAIN-CONTAINING PROTEIN"/>
    <property type="match status" value="1"/>
</dbReference>
<evidence type="ECO:0000256" key="1">
    <source>
        <dbReference type="ARBA" id="ARBA00004651"/>
    </source>
</evidence>
<dbReference type="SUPFAM" id="SSF103473">
    <property type="entry name" value="MFS general substrate transporter"/>
    <property type="match status" value="1"/>
</dbReference>
<keyword evidence="5 6" id="KW-0472">Membrane</keyword>
<dbReference type="InterPro" id="IPR011701">
    <property type="entry name" value="MFS"/>
</dbReference>
<feature type="transmembrane region" description="Helical" evidence="6">
    <location>
        <begin position="358"/>
        <end position="374"/>
    </location>
</feature>
<dbReference type="RefSeq" id="WP_210799701.1">
    <property type="nucleotide sequence ID" value="NZ_JAGQDE010000001.1"/>
</dbReference>
<feature type="transmembrane region" description="Helical" evidence="6">
    <location>
        <begin position="317"/>
        <end position="337"/>
    </location>
</feature>
<evidence type="ECO:0000256" key="2">
    <source>
        <dbReference type="ARBA" id="ARBA00022475"/>
    </source>
</evidence>
<feature type="transmembrane region" description="Helical" evidence="6">
    <location>
        <begin position="20"/>
        <end position="44"/>
    </location>
</feature>
<dbReference type="GO" id="GO:0022857">
    <property type="term" value="F:transmembrane transporter activity"/>
    <property type="evidence" value="ECO:0007669"/>
    <property type="project" value="InterPro"/>
</dbReference>
<dbReference type="AlphaFoldDB" id="A0A940YI03"/>
<organism evidence="7 8">
    <name type="scientific">Ideonella aquatica</name>
    <dbReference type="NCBI Taxonomy" id="2824119"/>
    <lineage>
        <taxon>Bacteria</taxon>
        <taxon>Pseudomonadati</taxon>
        <taxon>Pseudomonadota</taxon>
        <taxon>Betaproteobacteria</taxon>
        <taxon>Burkholderiales</taxon>
        <taxon>Sphaerotilaceae</taxon>
        <taxon>Ideonella</taxon>
    </lineage>
</organism>
<name>A0A940YI03_9BURK</name>
<evidence type="ECO:0000256" key="6">
    <source>
        <dbReference type="SAM" id="Phobius"/>
    </source>
</evidence>
<dbReference type="InterPro" id="IPR036259">
    <property type="entry name" value="MFS_trans_sf"/>
</dbReference>
<dbReference type="PANTHER" id="PTHR23513">
    <property type="entry name" value="INTEGRAL MEMBRANE EFFLUX PROTEIN-RELATED"/>
    <property type="match status" value="1"/>
</dbReference>
<feature type="transmembrane region" description="Helical" evidence="6">
    <location>
        <begin position="109"/>
        <end position="132"/>
    </location>
</feature>
<evidence type="ECO:0000256" key="5">
    <source>
        <dbReference type="ARBA" id="ARBA00023136"/>
    </source>
</evidence>
<evidence type="ECO:0000256" key="3">
    <source>
        <dbReference type="ARBA" id="ARBA00022692"/>
    </source>
</evidence>
<evidence type="ECO:0000256" key="4">
    <source>
        <dbReference type="ARBA" id="ARBA00022989"/>
    </source>
</evidence>
<dbReference type="CDD" id="cd06173">
    <property type="entry name" value="MFS_MefA_like"/>
    <property type="match status" value="1"/>
</dbReference>
<evidence type="ECO:0000313" key="8">
    <source>
        <dbReference type="Proteomes" id="UP000678374"/>
    </source>
</evidence>
<proteinExistence type="predicted"/>
<evidence type="ECO:0000313" key="7">
    <source>
        <dbReference type="EMBL" id="MBQ0957397.1"/>
    </source>
</evidence>
<keyword evidence="2" id="KW-1003">Cell membrane</keyword>